<comment type="caution">
    <text evidence="1">The sequence shown here is derived from an EMBL/GenBank/DDBJ whole genome shotgun (WGS) entry which is preliminary data.</text>
</comment>
<sequence>MKPLSSSPPRRGRVPASFSRRQELHLPILTRQYVQRISAEAAARRDQLAIRVQAGASGRLGPGIPVNDVLTELSQAIMEELLTRMSVELLSGFDIVAEETPAPAPVSSLSVDAPLTLSQPAPEREAVFAQRLLASLRQLDTMSPGKARPDVRMAQSYRMNLNPRGR</sequence>
<proteinExistence type="predicted"/>
<organism evidence="1 2">
    <name type="scientific">Giardia muris</name>
    <dbReference type="NCBI Taxonomy" id="5742"/>
    <lineage>
        <taxon>Eukaryota</taxon>
        <taxon>Metamonada</taxon>
        <taxon>Diplomonadida</taxon>
        <taxon>Hexamitidae</taxon>
        <taxon>Giardiinae</taxon>
        <taxon>Giardia</taxon>
    </lineage>
</organism>
<reference evidence="1 2" key="1">
    <citation type="submission" date="2019-05" db="EMBL/GenBank/DDBJ databases">
        <title>The compact genome of Giardia muris reveals important steps in the evolution of intestinal protozoan parasites.</title>
        <authorList>
            <person name="Xu F."/>
            <person name="Jimenez-Gonzalez A."/>
            <person name="Einarsson E."/>
            <person name="Astvaldsson A."/>
            <person name="Peirasmaki D."/>
            <person name="Eckmann L."/>
            <person name="Andersson J.O."/>
            <person name="Svard S.G."/>
            <person name="Jerlstrom-Hultqvist J."/>
        </authorList>
    </citation>
    <scope>NUCLEOTIDE SEQUENCE [LARGE SCALE GENOMIC DNA]</scope>
    <source>
        <strain evidence="1 2">Roberts-Thomson</strain>
    </source>
</reference>
<dbReference type="Proteomes" id="UP000315496">
    <property type="component" value="Chromosome 3"/>
</dbReference>
<protein>
    <submittedName>
        <fullName evidence="1">Uncharacterized protein</fullName>
    </submittedName>
</protein>
<dbReference type="EMBL" id="VDLU01000003">
    <property type="protein sequence ID" value="TNJ27689.1"/>
    <property type="molecule type" value="Genomic_DNA"/>
</dbReference>
<accession>A0A4Z1T599</accession>
<keyword evidence="2" id="KW-1185">Reference proteome</keyword>
<name>A0A4Z1T599_GIAMU</name>
<dbReference type="VEuPathDB" id="GiardiaDB:GMRT_12069"/>
<dbReference type="AlphaFoldDB" id="A0A4Z1T599"/>
<evidence type="ECO:0000313" key="1">
    <source>
        <dbReference type="EMBL" id="TNJ27689.1"/>
    </source>
</evidence>
<dbReference type="OrthoDB" id="10258807at2759"/>
<evidence type="ECO:0000313" key="2">
    <source>
        <dbReference type="Proteomes" id="UP000315496"/>
    </source>
</evidence>
<gene>
    <name evidence="1" type="ORF">GMRT_12069</name>
</gene>